<reference evidence="1 2" key="1">
    <citation type="submission" date="2021-03" db="EMBL/GenBank/DDBJ databases">
        <title>Genomic Encyclopedia of Type Strains, Phase IV (KMG-IV): sequencing the most valuable type-strain genomes for metagenomic binning, comparative biology and taxonomic classification.</title>
        <authorList>
            <person name="Goeker M."/>
        </authorList>
    </citation>
    <scope>NUCLEOTIDE SEQUENCE [LARGE SCALE GENOMIC DNA]</scope>
    <source>
        <strain evidence="1 2">DSM 23491</strain>
    </source>
</reference>
<comment type="caution">
    <text evidence="1">The sequence shown here is derived from an EMBL/GenBank/DDBJ whole genome shotgun (WGS) entry which is preliminary data.</text>
</comment>
<organism evidence="1 2">
    <name type="scientific">Paenibacillus sediminis</name>
    <dbReference type="NCBI Taxonomy" id="664909"/>
    <lineage>
        <taxon>Bacteria</taxon>
        <taxon>Bacillati</taxon>
        <taxon>Bacillota</taxon>
        <taxon>Bacilli</taxon>
        <taxon>Bacillales</taxon>
        <taxon>Paenibacillaceae</taxon>
        <taxon>Paenibacillus</taxon>
    </lineage>
</organism>
<dbReference type="InterPro" id="IPR014867">
    <property type="entry name" value="Spore_coat_CotH_CotH2/3/7"/>
</dbReference>
<dbReference type="EMBL" id="JAGGKP010000002">
    <property type="protein sequence ID" value="MBP1936847.1"/>
    <property type="molecule type" value="Genomic_DNA"/>
</dbReference>
<accession>A0ABS4H3I4</accession>
<dbReference type="PANTHER" id="PTHR40050:SF1">
    <property type="entry name" value="INNER SPORE COAT PROTEIN H"/>
    <property type="match status" value="1"/>
</dbReference>
<proteinExistence type="predicted"/>
<evidence type="ECO:0000313" key="1">
    <source>
        <dbReference type="EMBL" id="MBP1936847.1"/>
    </source>
</evidence>
<dbReference type="Proteomes" id="UP001519273">
    <property type="component" value="Unassembled WGS sequence"/>
</dbReference>
<keyword evidence="1" id="KW-0946">Virion</keyword>
<dbReference type="PANTHER" id="PTHR40050">
    <property type="entry name" value="INNER SPORE COAT PROTEIN H"/>
    <property type="match status" value="1"/>
</dbReference>
<name>A0ABS4H3I4_9BACL</name>
<keyword evidence="1" id="KW-0167">Capsid protein</keyword>
<keyword evidence="2" id="KW-1185">Reference proteome</keyword>
<gene>
    <name evidence="1" type="ORF">J2Z20_001728</name>
</gene>
<evidence type="ECO:0000313" key="2">
    <source>
        <dbReference type="Proteomes" id="UP001519273"/>
    </source>
</evidence>
<dbReference type="Pfam" id="PF08757">
    <property type="entry name" value="CotH"/>
    <property type="match status" value="1"/>
</dbReference>
<dbReference type="RefSeq" id="WP_280921743.1">
    <property type="nucleotide sequence ID" value="NZ_CBCRVE010000003.1"/>
</dbReference>
<protein>
    <submittedName>
        <fullName evidence="1">Spore coat protein H</fullName>
    </submittedName>
</protein>
<sequence>MELPKEIPTYHIVINNKHYKNLRSDIWRDDPVPAKLKVNSKEYYIGIQYRGYHIRKQKKKSFHLTFRSPQLFMGRREHHLNAEYMDPSMIRSKLSFDFFKEIGNLAPNAEYILLKLNGSTAGLYLQLESVDDLFLHQRNLPSGHIFYATNDDANFSLITPYKKVKTSLEAGYRVKVGNQEDYHFIRELIYNINTVPRSDFKHEISRLIDVNKYILWLIGIVCTQNYDGFIQNYALYRNGQSGLFEIIPWDYDATWGRDIHGRVMEYDYVPIQGYNTLTSRLLDVDEFRLQYRTMLENILETKFTPSYLESHILSLQSMIRPYILLDPYINKDIQKFDSEADYIIHFIHNRRRYLLDRLVELK</sequence>